<accession>A0A167X0W7</accession>
<evidence type="ECO:0000259" key="2">
    <source>
        <dbReference type="SMART" id="SM00382"/>
    </source>
</evidence>
<dbReference type="CDD" id="cd19481">
    <property type="entry name" value="RecA-like_protease"/>
    <property type="match status" value="1"/>
</dbReference>
<dbReference type="GO" id="GO:0005524">
    <property type="term" value="F:ATP binding"/>
    <property type="evidence" value="ECO:0007669"/>
    <property type="project" value="InterPro"/>
</dbReference>
<dbReference type="EMBL" id="KV417776">
    <property type="protein sequence ID" value="KZP06703.1"/>
    <property type="molecule type" value="Genomic_DNA"/>
</dbReference>
<protein>
    <submittedName>
        <fullName evidence="3">P-loop containing nucleoside triphosphate hydrolase protein</fullName>
    </submittedName>
</protein>
<dbReference type="AlphaFoldDB" id="A0A167X0W7"/>
<dbReference type="Gene3D" id="3.40.50.300">
    <property type="entry name" value="P-loop containing nucleotide triphosphate hydrolases"/>
    <property type="match status" value="1"/>
</dbReference>
<dbReference type="Proteomes" id="UP000076532">
    <property type="component" value="Unassembled WGS sequence"/>
</dbReference>
<evidence type="ECO:0000256" key="1">
    <source>
        <dbReference type="SAM" id="MobiDB-lite"/>
    </source>
</evidence>
<proteinExistence type="predicted"/>
<dbReference type="InterPro" id="IPR003959">
    <property type="entry name" value="ATPase_AAA_core"/>
</dbReference>
<dbReference type="Pfam" id="PF00004">
    <property type="entry name" value="AAA"/>
    <property type="match status" value="1"/>
</dbReference>
<dbReference type="InterPro" id="IPR003593">
    <property type="entry name" value="AAA+_ATPase"/>
</dbReference>
<dbReference type="InterPro" id="IPR027417">
    <property type="entry name" value="P-loop_NTPase"/>
</dbReference>
<dbReference type="GO" id="GO:0016887">
    <property type="term" value="F:ATP hydrolysis activity"/>
    <property type="evidence" value="ECO:0007669"/>
    <property type="project" value="InterPro"/>
</dbReference>
<dbReference type="SUPFAM" id="SSF52540">
    <property type="entry name" value="P-loop containing nucleoside triphosphate hydrolases"/>
    <property type="match status" value="1"/>
</dbReference>
<dbReference type="SMART" id="SM00382">
    <property type="entry name" value="AAA"/>
    <property type="match status" value="1"/>
</dbReference>
<dbReference type="InterPro" id="IPR054289">
    <property type="entry name" value="DUF7025"/>
</dbReference>
<dbReference type="OrthoDB" id="10042665at2759"/>
<evidence type="ECO:0000313" key="3">
    <source>
        <dbReference type="EMBL" id="KZP06703.1"/>
    </source>
</evidence>
<dbReference type="PANTHER" id="PTHR46411">
    <property type="entry name" value="FAMILY ATPASE, PUTATIVE-RELATED"/>
    <property type="match status" value="1"/>
</dbReference>
<keyword evidence="3" id="KW-0378">Hydrolase</keyword>
<reference evidence="3 4" key="1">
    <citation type="journal article" date="2016" name="Mol. Biol. Evol.">
        <title>Comparative Genomics of Early-Diverging Mushroom-Forming Fungi Provides Insights into the Origins of Lignocellulose Decay Capabilities.</title>
        <authorList>
            <person name="Nagy L.G."/>
            <person name="Riley R."/>
            <person name="Tritt A."/>
            <person name="Adam C."/>
            <person name="Daum C."/>
            <person name="Floudas D."/>
            <person name="Sun H."/>
            <person name="Yadav J.S."/>
            <person name="Pangilinan J."/>
            <person name="Larsson K.H."/>
            <person name="Matsuura K."/>
            <person name="Barry K."/>
            <person name="Labutti K."/>
            <person name="Kuo R."/>
            <person name="Ohm R.A."/>
            <person name="Bhattacharya S.S."/>
            <person name="Shirouzu T."/>
            <person name="Yoshinaga Y."/>
            <person name="Martin F.M."/>
            <person name="Grigoriev I.V."/>
            <person name="Hibbett D.S."/>
        </authorList>
    </citation>
    <scope>NUCLEOTIDE SEQUENCE [LARGE SCALE GENOMIC DNA]</scope>
    <source>
        <strain evidence="3 4">CBS 109695</strain>
    </source>
</reference>
<keyword evidence="4" id="KW-1185">Reference proteome</keyword>
<dbReference type="Pfam" id="PF22942">
    <property type="entry name" value="DUF7025"/>
    <property type="match status" value="1"/>
</dbReference>
<feature type="region of interest" description="Disordered" evidence="1">
    <location>
        <begin position="1"/>
        <end position="45"/>
    </location>
</feature>
<organism evidence="3 4">
    <name type="scientific">Athelia psychrophila</name>
    <dbReference type="NCBI Taxonomy" id="1759441"/>
    <lineage>
        <taxon>Eukaryota</taxon>
        <taxon>Fungi</taxon>
        <taxon>Dikarya</taxon>
        <taxon>Basidiomycota</taxon>
        <taxon>Agaricomycotina</taxon>
        <taxon>Agaricomycetes</taxon>
        <taxon>Agaricomycetidae</taxon>
        <taxon>Atheliales</taxon>
        <taxon>Atheliaceae</taxon>
        <taxon>Athelia</taxon>
    </lineage>
</organism>
<feature type="compositionally biased region" description="Polar residues" evidence="1">
    <location>
        <begin position="1"/>
        <end position="15"/>
    </location>
</feature>
<feature type="domain" description="AAA+ ATPase" evidence="2">
    <location>
        <begin position="488"/>
        <end position="615"/>
    </location>
</feature>
<name>A0A167X0W7_9AGAM</name>
<dbReference type="PANTHER" id="PTHR46411:SF3">
    <property type="entry name" value="AAA+ ATPASE DOMAIN-CONTAINING PROTEIN"/>
    <property type="match status" value="1"/>
</dbReference>
<dbReference type="STRING" id="436010.A0A167X0W7"/>
<gene>
    <name evidence="3" type="ORF">FIBSPDRAFT_841882</name>
</gene>
<evidence type="ECO:0000313" key="4">
    <source>
        <dbReference type="Proteomes" id="UP000076532"/>
    </source>
</evidence>
<sequence>MRRYLSTKSRPQSTVDSEKHLVDPDADEQSTIGRSSTVQASDAPLPPANLKVKRLDYYYSKWSRKWKYQPTSSNALPEMRAGPAATLDPGKEDPWAEFCFVVVRTIPQVESEDNVITYKVVIKSPYLLTACKEVIQDVPGLSWNAITHELDPQLLLTFLPNFEAYKLALDAKPHPSIEEQNIANTVSALVTYLHTDYRATIAQFAHLAGHGETTSGLIGMLLVPRSTLLTRCAVTGELQALTLVSITKYATKSGSTYDLLCEALDWNPDAEGQFIRTQSRIVIKSFPGTVKITELDVYPIQYHPAEQQVRSALLERGKKWAQFTGVHHMCYKATAVIRCEEKIIKYNLNSRVMIDKRNFKRLHPNYIYPMAKPDKTAGNGESNPWAEGTPETSYAQIPLQNRAPTVPTRTEPDDELLLTATPILYGFSLADKLWLELNVAHVQPITWNPEAFANLVLPSGRKMLLQSLVEAHNAELNGFDDFVKGKGRGLVINLFGPPGVGKTLSAEATSEHVQRPLYVVGATDLGTKAQSLDQELQKVFDLATAWKAIVLIDEADVFLEQRSLHDMERNAMVACFLRYLEYYPGILMLTTNRVRTFDEAFVSRIHVSLHFRTLEPAVRKQIWQAFLSRAGAQDDAVTEEQLTGLSERDLNGRQVKNATRTANSLAFSRGQSLRFEHVEEVLNVMNDFDEEFKIMKAEGSGVVLA</sequence>
<feature type="compositionally biased region" description="Polar residues" evidence="1">
    <location>
        <begin position="29"/>
        <end position="40"/>
    </location>
</feature>